<dbReference type="EMBL" id="MH834623">
    <property type="protein sequence ID" value="AYN58742.1"/>
    <property type="molecule type" value="Genomic_DNA"/>
</dbReference>
<evidence type="ECO:0000313" key="2">
    <source>
        <dbReference type="Proteomes" id="UP000279418"/>
    </source>
</evidence>
<dbReference type="GeneID" id="55006831"/>
<organism evidence="1 2">
    <name type="scientific">Arthrobacter phage Peas</name>
    <dbReference type="NCBI Taxonomy" id="2419965"/>
    <lineage>
        <taxon>Viruses</taxon>
        <taxon>Duplodnaviria</taxon>
        <taxon>Heunggongvirae</taxon>
        <taxon>Uroviricota</taxon>
        <taxon>Caudoviricetes</taxon>
        <taxon>Bridgettevirus</taxon>
        <taxon>Bridgettevirus peas</taxon>
    </lineage>
</organism>
<sequence>MSYELIEKLEEVWDDGNAVGLDGWIGPGRGAGEVDSEAVRCRERVTQKASEAILAAGYRKPRTITNAEELDALPEGTIVQTEYRFYQVEASRHGIAWWVIFNEQHYFRSADIELPVTVIHEPEAHS</sequence>
<dbReference type="RefSeq" id="YP_009815605.1">
    <property type="nucleotide sequence ID" value="NC_048096.1"/>
</dbReference>
<reference evidence="1 2" key="1">
    <citation type="submission" date="2018-09" db="EMBL/GenBank/DDBJ databases">
        <authorList>
            <person name="Divens A.M."/>
            <person name="Stoner T.H."/>
            <person name="Garlena R.A."/>
            <person name="Russell D.A."/>
            <person name="Pope W.H."/>
            <person name="Jacobs-Sera D."/>
            <person name="Hatfull G.F."/>
        </authorList>
    </citation>
    <scope>NUCLEOTIDE SEQUENCE [LARGE SCALE GENOMIC DNA]</scope>
</reference>
<keyword evidence="2" id="KW-1185">Reference proteome</keyword>
<dbReference type="KEGG" id="vg:55006831"/>
<proteinExistence type="predicted"/>
<protein>
    <submittedName>
        <fullName evidence="1">Uncharacterized protein</fullName>
    </submittedName>
</protein>
<accession>A0A3G2KIC4</accession>
<dbReference type="Proteomes" id="UP000279418">
    <property type="component" value="Segment"/>
</dbReference>
<evidence type="ECO:0000313" key="1">
    <source>
        <dbReference type="EMBL" id="AYN58742.1"/>
    </source>
</evidence>
<gene>
    <name evidence="1" type="primary">55</name>
    <name evidence="1" type="ORF">PBI_PEAS_55</name>
</gene>
<name>A0A3G2KIC4_9CAUD</name>